<gene>
    <name evidence="2" type="ORF">M595_1068</name>
</gene>
<dbReference type="PATRIC" id="fig|1348334.3.peg.1044"/>
<name>U7QME6_9CYAN</name>
<sequence length="334" mass="37558">MNSLLRLLLKNKRHFNKGSHSVRSDSGMSMIELLIGTIMAFLIITPLLGLVIGLLNDESREGAKATTEEEIQSALDYIKQDLSQAIYIYDNDGVEAITTSTRPLIPNDASETPILVFWKREFKDNIVRVPGCTPENSDECMDGKFVLSLVAYYLRQDNDQTWCPDGISCPARITRFEMNAHDERDEFGLDDSKKVFPTNPNLRAPKTIVRGEGDTFPNREVLVNYIDYNTTYDDDDIEVNCQESLGIDNLASINITLADGTTRPATEPDLRRDTNSKSFYACVNPNGNRLAQVTIRGNALRRIQTDAEYKANNSQYFPKYSVTIRGGSDFDVNN</sequence>
<dbReference type="EMBL" id="AUZM01000006">
    <property type="protein sequence ID" value="ERT09053.1"/>
    <property type="molecule type" value="Genomic_DNA"/>
</dbReference>
<proteinExistence type="predicted"/>
<reference evidence="2 3" key="1">
    <citation type="journal article" date="2013" name="Front. Microbiol.">
        <title>Comparative genomic analyses of the cyanobacterium, Lyngbya aestuarii BL J, a powerful hydrogen producer.</title>
        <authorList>
            <person name="Kothari A."/>
            <person name="Vaughn M."/>
            <person name="Garcia-Pichel F."/>
        </authorList>
    </citation>
    <scope>NUCLEOTIDE SEQUENCE [LARGE SCALE GENOMIC DNA]</scope>
    <source>
        <strain evidence="2 3">BL J</strain>
    </source>
</reference>
<keyword evidence="1" id="KW-1133">Transmembrane helix</keyword>
<dbReference type="Proteomes" id="UP000017127">
    <property type="component" value="Unassembled WGS sequence"/>
</dbReference>
<evidence type="ECO:0000256" key="1">
    <source>
        <dbReference type="SAM" id="Phobius"/>
    </source>
</evidence>
<dbReference type="OrthoDB" id="461075at2"/>
<keyword evidence="1" id="KW-0812">Transmembrane</keyword>
<evidence type="ECO:0000313" key="2">
    <source>
        <dbReference type="EMBL" id="ERT09053.1"/>
    </source>
</evidence>
<evidence type="ECO:0008006" key="4">
    <source>
        <dbReference type="Google" id="ProtNLM"/>
    </source>
</evidence>
<accession>U7QME6</accession>
<feature type="transmembrane region" description="Helical" evidence="1">
    <location>
        <begin position="33"/>
        <end position="55"/>
    </location>
</feature>
<dbReference type="NCBIfam" id="NF038304">
    <property type="entry name" value="EPS_HpsC"/>
    <property type="match status" value="1"/>
</dbReference>
<keyword evidence="3" id="KW-1185">Reference proteome</keyword>
<dbReference type="AlphaFoldDB" id="U7QME6"/>
<organism evidence="2 3">
    <name type="scientific">Lyngbya aestuarii BL J</name>
    <dbReference type="NCBI Taxonomy" id="1348334"/>
    <lineage>
        <taxon>Bacteria</taxon>
        <taxon>Bacillati</taxon>
        <taxon>Cyanobacteriota</taxon>
        <taxon>Cyanophyceae</taxon>
        <taxon>Oscillatoriophycideae</taxon>
        <taxon>Oscillatoriales</taxon>
        <taxon>Microcoleaceae</taxon>
        <taxon>Lyngbya</taxon>
    </lineage>
</organism>
<evidence type="ECO:0000313" key="3">
    <source>
        <dbReference type="Proteomes" id="UP000017127"/>
    </source>
</evidence>
<keyword evidence="1" id="KW-0472">Membrane</keyword>
<comment type="caution">
    <text evidence="2">The sequence shown here is derived from an EMBL/GenBank/DDBJ whole genome shotgun (WGS) entry which is preliminary data.</text>
</comment>
<protein>
    <recommendedName>
        <fullName evidence="4">Prepilin-type N-terminal cleavage/methylation domain protein</fullName>
    </recommendedName>
</protein>
<dbReference type="RefSeq" id="WP_023064883.1">
    <property type="nucleotide sequence ID" value="NZ_AUZM01000006.1"/>
</dbReference>